<dbReference type="SUPFAM" id="SSF55785">
    <property type="entry name" value="PYP-like sensor domain (PAS domain)"/>
    <property type="match status" value="1"/>
</dbReference>
<accession>A0A126WYI3</accession>
<dbReference type="PANTHER" id="PTHR47429:SF2">
    <property type="entry name" value="PROTEIN TWIN LOV 1"/>
    <property type="match status" value="1"/>
</dbReference>
<keyword evidence="2" id="KW-0288">FMN</keyword>
<dbReference type="AlphaFoldDB" id="A0A126WYI3"/>
<dbReference type="InterPro" id="IPR000014">
    <property type="entry name" value="PAS"/>
</dbReference>
<feature type="domain" description="PAS" evidence="4">
    <location>
        <begin position="53"/>
        <end position="97"/>
    </location>
</feature>
<organism evidence="5">
    <name type="scientific">Rhodochaete parvula</name>
    <dbReference type="NCBI Taxonomy" id="110510"/>
    <lineage>
        <taxon>Eukaryota</taxon>
        <taxon>Rhodophyta</taxon>
        <taxon>Compsopogonophyceae</taxon>
        <taxon>Rhodochaetales</taxon>
        <taxon>Rhodochaetaceae</taxon>
        <taxon>Rhodochaete</taxon>
    </lineage>
</organism>
<reference evidence="5" key="1">
    <citation type="journal article" date="2016" name="Proc. Natl. Acad. Sci. U.S.A.">
        <title>Functional and topological diversity of LOV domain photoreceptors.</title>
        <authorList>
            <person name="Glantz S.T."/>
            <person name="Carpenter E.J."/>
            <person name="Melkonian M."/>
            <person name="Gardner K.H."/>
            <person name="Boyden E.S."/>
            <person name="Wong G.K."/>
            <person name="Chow B.Y."/>
        </authorList>
    </citation>
    <scope>NUCLEOTIDE SEQUENCE</scope>
    <source>
        <strain evidence="5">JJZR_2008386</strain>
    </source>
</reference>
<protein>
    <submittedName>
        <fullName evidence="5">Putative LOV domain-containing protein</fullName>
    </submittedName>
</protein>
<dbReference type="Gene3D" id="3.30.450.20">
    <property type="entry name" value="PAS domain"/>
    <property type="match status" value="1"/>
</dbReference>
<dbReference type="NCBIfam" id="TIGR00229">
    <property type="entry name" value="sensory_box"/>
    <property type="match status" value="1"/>
</dbReference>
<name>A0A126WYI3_9RHOD</name>
<dbReference type="PANTHER" id="PTHR47429">
    <property type="entry name" value="PROTEIN TWIN LOV 1"/>
    <property type="match status" value="1"/>
</dbReference>
<proteinExistence type="evidence at transcript level"/>
<dbReference type="InterPro" id="IPR035965">
    <property type="entry name" value="PAS-like_dom_sf"/>
</dbReference>
<keyword evidence="1" id="KW-0285">Flavoprotein</keyword>
<evidence type="ECO:0000256" key="1">
    <source>
        <dbReference type="ARBA" id="ARBA00022630"/>
    </source>
</evidence>
<dbReference type="CDD" id="cd00130">
    <property type="entry name" value="PAS"/>
    <property type="match status" value="1"/>
</dbReference>
<evidence type="ECO:0000259" key="4">
    <source>
        <dbReference type="PROSITE" id="PS50112"/>
    </source>
</evidence>
<sequence length="178" mass="20643">MFSKPPAVRGAGSDTEFQPKVRLHEQDYEFCEKMMAKNQMFVITDPKLPDHPIVYASREFLDFTGYSSEDIVGKNCRFLQGRKTEPEDIQEISNAIKDKGDCKVGLINYKKNGDLFFNEFFMTTMHKKRFLFGSKVKNPTYFIGVQTESTEEEYKAESIVNNFGQVYREEQRDADANK</sequence>
<dbReference type="GO" id="GO:0005634">
    <property type="term" value="C:nucleus"/>
    <property type="evidence" value="ECO:0007669"/>
    <property type="project" value="TreeGrafter"/>
</dbReference>
<evidence type="ECO:0000313" key="5">
    <source>
        <dbReference type="EMBL" id="AML77536.1"/>
    </source>
</evidence>
<evidence type="ECO:0000256" key="2">
    <source>
        <dbReference type="ARBA" id="ARBA00022643"/>
    </source>
</evidence>
<evidence type="ECO:0000256" key="3">
    <source>
        <dbReference type="ARBA" id="ARBA00022991"/>
    </source>
</evidence>
<dbReference type="EMBL" id="KU699616">
    <property type="protein sequence ID" value="AML77536.1"/>
    <property type="molecule type" value="mRNA"/>
</dbReference>
<dbReference type="Pfam" id="PF13426">
    <property type="entry name" value="PAS_9"/>
    <property type="match status" value="1"/>
</dbReference>
<keyword evidence="3" id="KW-0157">Chromophore</keyword>
<dbReference type="PROSITE" id="PS50112">
    <property type="entry name" value="PAS"/>
    <property type="match status" value="1"/>
</dbReference>